<dbReference type="EMBL" id="BQNB010013241">
    <property type="protein sequence ID" value="GJT13589.1"/>
    <property type="molecule type" value="Genomic_DNA"/>
</dbReference>
<name>A0ABQ5BJI8_9ASTR</name>
<protein>
    <submittedName>
        <fullName evidence="3">Retrovirus-related pol polyprotein from transposon TNT 1-94</fullName>
    </submittedName>
</protein>
<dbReference type="InterPro" id="IPR025724">
    <property type="entry name" value="GAG-pre-integrase_dom"/>
</dbReference>
<dbReference type="Proteomes" id="UP001151760">
    <property type="component" value="Unassembled WGS sequence"/>
</dbReference>
<dbReference type="InterPro" id="IPR036397">
    <property type="entry name" value="RNaseH_sf"/>
</dbReference>
<gene>
    <name evidence="3" type="ORF">Tco_0860631</name>
</gene>
<evidence type="ECO:0000313" key="3">
    <source>
        <dbReference type="EMBL" id="GJT13589.1"/>
    </source>
</evidence>
<dbReference type="Pfam" id="PF13976">
    <property type="entry name" value="gag_pre-integrs"/>
    <property type="match status" value="1"/>
</dbReference>
<feature type="domain" description="Integrase catalytic" evidence="2">
    <location>
        <begin position="340"/>
        <end position="431"/>
    </location>
</feature>
<proteinExistence type="predicted"/>
<organism evidence="3 4">
    <name type="scientific">Tanacetum coccineum</name>
    <dbReference type="NCBI Taxonomy" id="301880"/>
    <lineage>
        <taxon>Eukaryota</taxon>
        <taxon>Viridiplantae</taxon>
        <taxon>Streptophyta</taxon>
        <taxon>Embryophyta</taxon>
        <taxon>Tracheophyta</taxon>
        <taxon>Spermatophyta</taxon>
        <taxon>Magnoliopsida</taxon>
        <taxon>eudicotyledons</taxon>
        <taxon>Gunneridae</taxon>
        <taxon>Pentapetalae</taxon>
        <taxon>asterids</taxon>
        <taxon>campanulids</taxon>
        <taxon>Asterales</taxon>
        <taxon>Asteraceae</taxon>
        <taxon>Asteroideae</taxon>
        <taxon>Anthemideae</taxon>
        <taxon>Anthemidinae</taxon>
        <taxon>Tanacetum</taxon>
    </lineage>
</organism>
<dbReference type="InterPro" id="IPR039537">
    <property type="entry name" value="Retrotran_Ty1/copia-like"/>
</dbReference>
<dbReference type="Gene3D" id="3.30.420.10">
    <property type="entry name" value="Ribonuclease H-like superfamily/Ribonuclease H"/>
    <property type="match status" value="1"/>
</dbReference>
<evidence type="ECO:0000259" key="2">
    <source>
        <dbReference type="PROSITE" id="PS50994"/>
    </source>
</evidence>
<sequence length="612" mass="69228">MFSCNSTGVVSSSSVSRPESKNTNLKKIVLLNTKSKSTSKDVKETQSSVTLVSNKCDTLNSNLFESNTHVLKVKTVNAMNDGSNHVCVLCGTYVFMISHDKCVARYALSSNSRVKRALFTSHVAAKSSKLGATLVISKSRFSFATPPKATNKVIQIFLWNVDSGCSKHMTGNLKQLRNYVEKFMGKVCLDNDHFAAITGYGDYVQGNLMICHVYYVESLEHNIFSVGQFCDGDLEVAFRSNTCYVQNLEGEDLLTGSRDSNLYTISISEMVASFLVCLMSKATPTKSCLWHQRLSHLNFGTINHLTKHDLVYGLQKFKYDKDHLCSTCEQGKSKKAILNHKLVPSTHFKLELIHMDLCGPMRVESINGKRYILVIVDDYSHYTWVYFLRKKDKAPEMIIKFITHIQRNMRVQILKVRSDNAEAIATAYFIQNNSLVHTRYNKTPYELIKGRKPNVQYFHVFKSLCYPTNNRDDLGKMKPKADIGPGFNCLNFQDSLEDSNVISSKEDLDNLFGPLYKEYYVTRTTKVLDYFATNTLNNEDTYSFSSIIIEDHEAPQLVSLLEELITNEPSTPVSNNHSNKLVQEAVAELKGNTFINQFHTPMLEEAKSSSTY</sequence>
<dbReference type="Pfam" id="PF22936">
    <property type="entry name" value="Pol_BBD"/>
    <property type="match status" value="1"/>
</dbReference>
<keyword evidence="4" id="KW-1185">Reference proteome</keyword>
<dbReference type="PANTHER" id="PTHR42648">
    <property type="entry name" value="TRANSPOSASE, PUTATIVE-RELATED"/>
    <property type="match status" value="1"/>
</dbReference>
<keyword evidence="1" id="KW-0378">Hydrolase</keyword>
<keyword evidence="1" id="KW-0645">Protease</keyword>
<dbReference type="InterPro" id="IPR012337">
    <property type="entry name" value="RNaseH-like_sf"/>
</dbReference>
<evidence type="ECO:0000313" key="4">
    <source>
        <dbReference type="Proteomes" id="UP001151760"/>
    </source>
</evidence>
<dbReference type="PROSITE" id="PS50994">
    <property type="entry name" value="INTEGRASE"/>
    <property type="match status" value="1"/>
</dbReference>
<dbReference type="InterPro" id="IPR001584">
    <property type="entry name" value="Integrase_cat-core"/>
</dbReference>
<accession>A0ABQ5BJI8</accession>
<dbReference type="PANTHER" id="PTHR42648:SF18">
    <property type="entry name" value="RETROTRANSPOSON, UNCLASSIFIED-LIKE PROTEIN"/>
    <property type="match status" value="1"/>
</dbReference>
<evidence type="ECO:0000256" key="1">
    <source>
        <dbReference type="ARBA" id="ARBA00022670"/>
    </source>
</evidence>
<comment type="caution">
    <text evidence="3">The sequence shown here is derived from an EMBL/GenBank/DDBJ whole genome shotgun (WGS) entry which is preliminary data.</text>
</comment>
<dbReference type="SUPFAM" id="SSF53098">
    <property type="entry name" value="Ribonuclease H-like"/>
    <property type="match status" value="1"/>
</dbReference>
<dbReference type="InterPro" id="IPR054722">
    <property type="entry name" value="PolX-like_BBD"/>
</dbReference>
<reference evidence="3" key="2">
    <citation type="submission" date="2022-01" db="EMBL/GenBank/DDBJ databases">
        <authorList>
            <person name="Yamashiro T."/>
            <person name="Shiraishi A."/>
            <person name="Satake H."/>
            <person name="Nakayama K."/>
        </authorList>
    </citation>
    <scope>NUCLEOTIDE SEQUENCE</scope>
</reference>
<reference evidence="3" key="1">
    <citation type="journal article" date="2022" name="Int. J. Mol. Sci.">
        <title>Draft Genome of Tanacetum Coccineum: Genomic Comparison of Closely Related Tanacetum-Family Plants.</title>
        <authorList>
            <person name="Yamashiro T."/>
            <person name="Shiraishi A."/>
            <person name="Nakayama K."/>
            <person name="Satake H."/>
        </authorList>
    </citation>
    <scope>NUCLEOTIDE SEQUENCE</scope>
</reference>